<reference evidence="15" key="1">
    <citation type="submission" date="2025-08" db="UniProtKB">
        <authorList>
            <consortium name="RefSeq"/>
        </authorList>
    </citation>
    <scope>IDENTIFICATION</scope>
</reference>
<comment type="subcellular location">
    <subcellularLocation>
        <location evidence="1">Cytoplasm</location>
    </subcellularLocation>
</comment>
<dbReference type="Pfam" id="PF26570">
    <property type="entry name" value="MYO15"/>
    <property type="match status" value="1"/>
</dbReference>
<keyword evidence="5 10" id="KW-0067">ATP-binding</keyword>
<evidence type="ECO:0000256" key="3">
    <source>
        <dbReference type="ARBA" id="ARBA00022490"/>
    </source>
</evidence>
<dbReference type="InterPro" id="IPR001609">
    <property type="entry name" value="Myosin_head_motor_dom-like"/>
</dbReference>
<dbReference type="PRINTS" id="PR00193">
    <property type="entry name" value="MYOSINHEAVY"/>
</dbReference>
<dbReference type="InterPro" id="IPR051567">
    <property type="entry name" value="Unconventional_Myosin_ATPase"/>
</dbReference>
<dbReference type="FunFam" id="1.10.10.820:FF:000001">
    <property type="entry name" value="Myosin heavy chain"/>
    <property type="match status" value="1"/>
</dbReference>
<dbReference type="InParanoid" id="A0A6P8VZQ8"/>
<dbReference type="Gene3D" id="3.40.850.10">
    <property type="entry name" value="Kinesin motor domain"/>
    <property type="match status" value="1"/>
</dbReference>
<evidence type="ECO:0000256" key="10">
    <source>
        <dbReference type="PROSITE-ProRule" id="PRU00782"/>
    </source>
</evidence>
<keyword evidence="7 10" id="KW-0518">Myosin</keyword>
<evidence type="ECO:0000259" key="13">
    <source>
        <dbReference type="PROSITE" id="PS51456"/>
    </source>
</evidence>
<evidence type="ECO:0000259" key="12">
    <source>
        <dbReference type="PROSITE" id="PS51016"/>
    </source>
</evidence>
<feature type="compositionally biased region" description="Basic and acidic residues" evidence="11">
    <location>
        <begin position="2110"/>
        <end position="2132"/>
    </location>
</feature>
<dbReference type="SUPFAM" id="SSF52540">
    <property type="entry name" value="P-loop containing nucleoside triphosphate hydrolases"/>
    <property type="match status" value="1"/>
</dbReference>
<dbReference type="Pfam" id="PF00612">
    <property type="entry name" value="IQ"/>
    <property type="match status" value="2"/>
</dbReference>
<dbReference type="Gene3D" id="1.20.5.190">
    <property type="match status" value="1"/>
</dbReference>
<dbReference type="FunFam" id="1.20.58.530:FF:000005">
    <property type="entry name" value="unconventional myosin-IXa isoform X1"/>
    <property type="match status" value="1"/>
</dbReference>
<evidence type="ECO:0000256" key="7">
    <source>
        <dbReference type="ARBA" id="ARBA00023123"/>
    </source>
</evidence>
<dbReference type="PROSITE" id="PS51016">
    <property type="entry name" value="MYTH4"/>
    <property type="match status" value="1"/>
</dbReference>
<dbReference type="InterPro" id="IPR038185">
    <property type="entry name" value="MyTH4_dom_sf"/>
</dbReference>
<dbReference type="RefSeq" id="XP_034081027.1">
    <property type="nucleotide sequence ID" value="XM_034225136.1"/>
</dbReference>
<feature type="compositionally biased region" description="Pro residues" evidence="11">
    <location>
        <begin position="1"/>
        <end position="11"/>
    </location>
</feature>
<proteinExistence type="inferred from homology"/>
<feature type="compositionally biased region" description="Gly residues" evidence="11">
    <location>
        <begin position="1947"/>
        <end position="1959"/>
    </location>
</feature>
<keyword evidence="4 10" id="KW-0547">Nucleotide-binding</keyword>
<dbReference type="GO" id="GO:0003779">
    <property type="term" value="F:actin binding"/>
    <property type="evidence" value="ECO:0007669"/>
    <property type="project" value="UniProtKB-KW"/>
</dbReference>
<evidence type="ECO:0000313" key="14">
    <source>
        <dbReference type="Proteomes" id="UP000515161"/>
    </source>
</evidence>
<dbReference type="InterPro" id="IPR036961">
    <property type="entry name" value="Kinesin_motor_dom_sf"/>
</dbReference>
<dbReference type="SMART" id="SM00242">
    <property type="entry name" value="MYSc"/>
    <property type="match status" value="1"/>
</dbReference>
<accession>A0A6P8VZQ8</accession>
<dbReference type="CTD" id="560592"/>
<feature type="binding site" evidence="10">
    <location>
        <begin position="860"/>
        <end position="867"/>
    </location>
    <ligand>
        <name>ATP</name>
        <dbReference type="ChEBI" id="CHEBI:30616"/>
    </ligand>
</feature>
<feature type="region of interest" description="Actin-binding" evidence="10">
    <location>
        <begin position="1325"/>
        <end position="1347"/>
    </location>
</feature>
<dbReference type="Gene3D" id="1.25.40.530">
    <property type="entry name" value="MyTH4 domain"/>
    <property type="match status" value="1"/>
</dbReference>
<dbReference type="InterPro" id="IPR027417">
    <property type="entry name" value="P-loop_NTPase"/>
</dbReference>
<dbReference type="PROSITE" id="PS51456">
    <property type="entry name" value="MYOSIN_MOTOR"/>
    <property type="match status" value="1"/>
</dbReference>
<evidence type="ECO:0000256" key="2">
    <source>
        <dbReference type="ARBA" id="ARBA00008314"/>
    </source>
</evidence>
<evidence type="ECO:0000256" key="1">
    <source>
        <dbReference type="ARBA" id="ARBA00004496"/>
    </source>
</evidence>
<feature type="compositionally biased region" description="Basic and acidic residues" evidence="11">
    <location>
        <begin position="2080"/>
        <end position="2098"/>
    </location>
</feature>
<dbReference type="PROSITE" id="PS50096">
    <property type="entry name" value="IQ"/>
    <property type="match status" value="1"/>
</dbReference>
<keyword evidence="8 10" id="KW-0505">Motor protein</keyword>
<dbReference type="PANTHER" id="PTHR22692:SF21">
    <property type="entry name" value="MYOSIN XVA"/>
    <property type="match status" value="1"/>
</dbReference>
<evidence type="ECO:0000313" key="15">
    <source>
        <dbReference type="RefSeq" id="XP_034081027.1"/>
    </source>
</evidence>
<dbReference type="GO" id="GO:0003774">
    <property type="term" value="F:cytoskeletal motor activity"/>
    <property type="evidence" value="ECO:0007669"/>
    <property type="project" value="UniProtKB-UniRule"/>
</dbReference>
<dbReference type="SMART" id="SM00015">
    <property type="entry name" value="IQ"/>
    <property type="match status" value="3"/>
</dbReference>
<feature type="domain" description="MyTH4" evidence="12">
    <location>
        <begin position="1612"/>
        <end position="1767"/>
    </location>
</feature>
<sequence length="2418" mass="270455">MRRSPSPPLPSPQRRSPPMTERPHSPPQTFRPTSPYRPPSPSPSRISNRPLPTRTSTRRLRGGAGGRNHVPMGAVKPSPANPYSQRRSRHGSHGPPVTQHVAPFRSSIHSGPTSSSGQMGGVAGTPMLARAGSRPAGLRESKRIGTPQGGFHRPVIGAPYPPSLPSSIPYSNTAYSLPRPSSPQTQYEVYPQNLPHPAPSSPHLGRALQNPYLQNANYTTPLQRSPSPIPGSQVEMLADVQGTTSFLSGGLRTSQIQGSMLRLPSGSLTMSRGPVVPPVTYDGGGGRLSPSMLSNALQNPSLRQATYRLPDGSLVTRTEPVVPSPGPSPLSSSMLSSALLNPSLRQATYRLPDGTLVTRTEPTTAPSPSSPMLSSALLNPNVRKATYRLPDGTLVSRNEPSPEPAIPSPSMLSSALLNPHVRKATYRLPDGTLVSRNEPSPEPAIPSSSMLSSALLNPNVRKASYRLPDGSFLTHPVEEKQNAVSSPGLSSALMNANMRQAKFQLPDGSALFSQKQPQAPSGPNLSGAMLNTNVRGASYALPKTSLLRQPGSDVTTESRSLDLSNALRNKNIRSATYRLPDGSLMTRPQPTAAPRTIDLSNALSKNPNLRGANYRLPDGNIMKRLGAPSAPEPRSLNLSGALQNANLRGASFRLPSFAVVSPQVQGSGPEEHWAQGPGVEGLGQDVDVWGAERVLPHGTVQNLNKWSMYRDGELLDPHSPMGQGQVGLEQGEWNLSREGEPQGQWYDKMYSIRSLPTMAAREQREEDGVEDMTQLEEMHEGVVLLNLRQRFEREIIYTYIGSILVSVNPYKMYNIYGTDMVLLYKGHALGENPPHLFAIANAAYSKMMDANHNQVIIISGESGSGKTEATKLVLRYLAAMHHKCNLVHQIEILEAAPLMESFGNAKTVRNDNSSRFGKYIEIFLEDGVISGAITSQYLLEKSRIVFQAKDERNYHIFYEMLAGLPSQQRQAFYLQEAETYYYLNQGGDCGITGKNDAEDFLRLLAAMEILHFTPDDQSAIFRVLSSILHLGNVYFQRHEADGQEMASVVSAQEIRVVAELLQISPEGLQKAITYKTTETMRDKIYTPLTVESAVDARDAVAKILYSLLFHWLTERINAQVYPRQHSLSISILDIYGFEDLAFNSFEQLCINYANEYLQSFFNRIVFREEQEEYRREQIPWQDIPFSDNQPCIDLIAAKPHGMLRILDDQSCFPQATDHTFLQKCHYHHGNNPLYMKPKMPLPEFTIKHFAGRVTYQVYKFLDKNYDQVRQDVLDLFIQSKNKMVSNLFLVHAEVTGQQRGHMRKSSTVTRRYQAPTVSNKFQQSLLELVEKMERCNPVFVRCIKPNNMKQPGVFEDEMVGSQLRHSGVLETIRIRREGYPVRMPFYIFLFRYKSLVGLREPPAANGDNCIIMLSKLCLLRPGDFHVGVTKLFLKEDIYQLLECKRERSRQLAALTLQRYTRMFFVRKRFVAFRRKIIGLQAQCRGFLTRKRYVKMRQSLVRFRSLVHMYVNRKQYIKMKFEAQRIAEEERRRREMELTRREVVNVTHLVIPAELGALLLAAGGLRELHSDCLALLQTPHIQEEAQLTLPLDINNYPFFRYVQIYFREPKFGMLTAPLESPLTRVEEDLKGEALQLFIMVLRFMGDPHLNGAQENMFGNYIIQRSLSSPGLQDEILAQVVNQVWRNVNSENAERGWLLLLAGVCSFAPSARMDKYLLKFVSDHAPAGCQALLQHRLIQANQKTHLGSGSTPETARTYPLSLLEWTANRKKANMVLHVHCFDGASFLCPVHSWTSGEELAGDILRHRGVSDWWRGSSVLMKEHGQWVELAGHDYVMDLISDLELPPDFPKQKSYFIISSDDPARVRANASFALFGSGFDSDEDLPLRNSRPAYSLPDSDGYHSHVESDAFSDGQTQRGMDRYLDSLFDPVLSDSSIDMEKSGRFSARMKGGGGVGMTGGGRGEGETQPAPSRPYPPGIHPGGSEHMVLTQQQQAIINQQAIILAQQMTMQAIAIQQQMLSVFPPAAPAPQSPPAQHHMTQYSSPTRESEESPYKPAAVQRKTSPTRGPPPEDVVRSSASNTERIDPSHNIKDIIKQHHPADTTTSTGPAPQRKGDGKVFGKKSDPHDEAMEILKDQMANPPQPTQRKPQSSLRKEDGGVKVTKTTKSRPAGPTSSNLSPAPPPVSRELPIEQEIIQTQLHSRTSDEYYTYSNVPWKLYMRKEVFYPKETFNSPLILDLLFRQVVHDTFSEACIRISQEERQKMKALFAENKVDQVSGTHDETVKKKVVTVARDSWEIYFSRLFPASGSVGTGVQVLSVSHKGIKLLKMVRNSSSAPDYFRVLRPYSYSDILFVSIPSKNMLEFNLSNEKLILFSAKAPQVKHMIDYFLTELKKDSEYVVAVRNYITEDRTLLRFHKGDII</sequence>
<feature type="region of interest" description="Disordered" evidence="11">
    <location>
        <begin position="1"/>
        <end position="153"/>
    </location>
</feature>
<feature type="domain" description="Myosin motor" evidence="13">
    <location>
        <begin position="767"/>
        <end position="1446"/>
    </location>
</feature>
<dbReference type="Gene3D" id="1.20.120.720">
    <property type="entry name" value="Myosin VI head, motor domain, U50 subdomain"/>
    <property type="match status" value="1"/>
</dbReference>
<dbReference type="InterPro" id="IPR000048">
    <property type="entry name" value="IQ_motif_EF-hand-BS"/>
</dbReference>
<dbReference type="SMART" id="SM00139">
    <property type="entry name" value="MyTH4"/>
    <property type="match status" value="1"/>
</dbReference>
<evidence type="ECO:0000256" key="5">
    <source>
        <dbReference type="ARBA" id="ARBA00022840"/>
    </source>
</evidence>
<keyword evidence="3" id="KW-0963">Cytoplasm</keyword>
<dbReference type="Gene3D" id="1.10.10.820">
    <property type="match status" value="1"/>
</dbReference>
<feature type="compositionally biased region" description="Low complexity" evidence="11">
    <location>
        <begin position="106"/>
        <end position="116"/>
    </location>
</feature>
<evidence type="ECO:0000256" key="9">
    <source>
        <dbReference type="ARBA" id="ARBA00023203"/>
    </source>
</evidence>
<feature type="region of interest" description="Disordered" evidence="11">
    <location>
        <begin position="1942"/>
        <end position="1982"/>
    </location>
</feature>
<dbReference type="Gene3D" id="1.20.58.530">
    <property type="match status" value="1"/>
</dbReference>
<dbReference type="Gene3D" id="6.20.240.20">
    <property type="match status" value="1"/>
</dbReference>
<comment type="similarity">
    <text evidence="2 10">Belongs to the TRAFAC class myosin-kinesin ATPase superfamily. Myosin family.</text>
</comment>
<dbReference type="InterPro" id="IPR059004">
    <property type="entry name" value="MYO15"/>
</dbReference>
<feature type="compositionally biased region" description="Low complexity" evidence="11">
    <location>
        <begin position="43"/>
        <end position="55"/>
    </location>
</feature>
<feature type="region of interest" description="Disordered" evidence="11">
    <location>
        <begin position="431"/>
        <end position="450"/>
    </location>
</feature>
<evidence type="ECO:0000256" key="4">
    <source>
        <dbReference type="ARBA" id="ARBA00022741"/>
    </source>
</evidence>
<dbReference type="GO" id="GO:0016459">
    <property type="term" value="C:myosin complex"/>
    <property type="evidence" value="ECO:0007669"/>
    <property type="project" value="UniProtKB-KW"/>
</dbReference>
<feature type="region of interest" description="Disordered" evidence="11">
    <location>
        <begin position="392"/>
        <end position="411"/>
    </location>
</feature>
<dbReference type="KEGG" id="gacu:117551993"/>
<dbReference type="GeneID" id="117551993"/>
<dbReference type="GO" id="GO:0005737">
    <property type="term" value="C:cytoplasm"/>
    <property type="evidence" value="ECO:0007669"/>
    <property type="project" value="UniProtKB-SubCell"/>
</dbReference>
<keyword evidence="6" id="KW-0175">Coiled coil</keyword>
<gene>
    <name evidence="15" type="primary">myo15aa</name>
</gene>
<dbReference type="InterPro" id="IPR000857">
    <property type="entry name" value="MyTH4_dom"/>
</dbReference>
<keyword evidence="14" id="KW-1185">Reference proteome</keyword>
<dbReference type="Proteomes" id="UP000515161">
    <property type="component" value="Unplaced"/>
</dbReference>
<dbReference type="GO" id="GO:0005524">
    <property type="term" value="F:ATP binding"/>
    <property type="evidence" value="ECO:0007669"/>
    <property type="project" value="UniProtKB-UniRule"/>
</dbReference>
<feature type="non-terminal residue" evidence="15">
    <location>
        <position position="2418"/>
    </location>
</feature>
<organism evidence="14 15">
    <name type="scientific">Gymnodraco acuticeps</name>
    <name type="common">Antarctic dragonfish</name>
    <dbReference type="NCBI Taxonomy" id="8218"/>
    <lineage>
        <taxon>Eukaryota</taxon>
        <taxon>Metazoa</taxon>
        <taxon>Chordata</taxon>
        <taxon>Craniata</taxon>
        <taxon>Vertebrata</taxon>
        <taxon>Euteleostomi</taxon>
        <taxon>Actinopterygii</taxon>
        <taxon>Neopterygii</taxon>
        <taxon>Teleostei</taxon>
        <taxon>Neoteleostei</taxon>
        <taxon>Acanthomorphata</taxon>
        <taxon>Eupercaria</taxon>
        <taxon>Perciformes</taxon>
        <taxon>Notothenioidei</taxon>
        <taxon>Bathydraconidae</taxon>
        <taxon>Gymnodraco</taxon>
    </lineage>
</organism>
<feature type="region of interest" description="Disordered" evidence="11">
    <location>
        <begin position="2022"/>
        <end position="2183"/>
    </location>
</feature>
<evidence type="ECO:0000256" key="6">
    <source>
        <dbReference type="ARBA" id="ARBA00023054"/>
    </source>
</evidence>
<name>A0A6P8VZQ8_GYMAC</name>
<protein>
    <submittedName>
        <fullName evidence="15">Unconventional myosin-XV</fullName>
    </submittedName>
</protein>
<dbReference type="OrthoDB" id="8182952at2759"/>
<dbReference type="PANTHER" id="PTHR22692">
    <property type="entry name" value="MYOSIN VII, XV"/>
    <property type="match status" value="1"/>
</dbReference>
<evidence type="ECO:0000256" key="8">
    <source>
        <dbReference type="ARBA" id="ARBA00023175"/>
    </source>
</evidence>
<dbReference type="Pfam" id="PF00063">
    <property type="entry name" value="Myosin_head"/>
    <property type="match status" value="1"/>
</dbReference>
<keyword evidence="9 10" id="KW-0009">Actin-binding</keyword>
<dbReference type="Pfam" id="PF00784">
    <property type="entry name" value="MyTH4"/>
    <property type="match status" value="1"/>
</dbReference>
<dbReference type="Gene3D" id="2.30.30.40">
    <property type="entry name" value="SH3 Domains"/>
    <property type="match status" value="1"/>
</dbReference>
<evidence type="ECO:0000256" key="11">
    <source>
        <dbReference type="SAM" id="MobiDB-lite"/>
    </source>
</evidence>